<dbReference type="EMBL" id="JBHSGA010000008">
    <property type="protein sequence ID" value="MFC4525989.1"/>
    <property type="molecule type" value="Genomic_DNA"/>
</dbReference>
<accession>A0ABV9BZ41</accession>
<evidence type="ECO:0000313" key="2">
    <source>
        <dbReference type="EMBL" id="MFC4525989.1"/>
    </source>
</evidence>
<keyword evidence="3" id="KW-1185">Reference proteome</keyword>
<evidence type="ECO:0000313" key="3">
    <source>
        <dbReference type="Proteomes" id="UP001595961"/>
    </source>
</evidence>
<keyword evidence="1" id="KW-1133">Transmembrane helix</keyword>
<protein>
    <recommendedName>
        <fullName evidence="4">DUF3185 domain-containing protein</fullName>
    </recommendedName>
</protein>
<dbReference type="RefSeq" id="WP_266150712.1">
    <property type="nucleotide sequence ID" value="NZ_CP064028.1"/>
</dbReference>
<name>A0ABV9BZ41_9GAMM</name>
<feature type="transmembrane region" description="Helical" evidence="1">
    <location>
        <begin position="51"/>
        <end position="69"/>
    </location>
</feature>
<keyword evidence="1" id="KW-0472">Membrane</keyword>
<organism evidence="2 3">
    <name type="scientific">Dyella halodurans</name>
    <dbReference type="NCBI Taxonomy" id="1920171"/>
    <lineage>
        <taxon>Bacteria</taxon>
        <taxon>Pseudomonadati</taxon>
        <taxon>Pseudomonadota</taxon>
        <taxon>Gammaproteobacteria</taxon>
        <taxon>Lysobacterales</taxon>
        <taxon>Rhodanobacteraceae</taxon>
        <taxon>Dyella</taxon>
    </lineage>
</organism>
<comment type="caution">
    <text evidence="2">The sequence shown here is derived from an EMBL/GenBank/DDBJ whole genome shotgun (WGS) entry which is preliminary data.</text>
</comment>
<gene>
    <name evidence="2" type="ORF">ACFO5W_05000</name>
</gene>
<reference evidence="3" key="1">
    <citation type="journal article" date="2019" name="Int. J. Syst. Evol. Microbiol.">
        <title>The Global Catalogue of Microorganisms (GCM) 10K type strain sequencing project: providing services to taxonomists for standard genome sequencing and annotation.</title>
        <authorList>
            <consortium name="The Broad Institute Genomics Platform"/>
            <consortium name="The Broad Institute Genome Sequencing Center for Infectious Disease"/>
            <person name="Wu L."/>
            <person name="Ma J."/>
        </authorList>
    </citation>
    <scope>NUCLEOTIDE SEQUENCE [LARGE SCALE GENOMIC DNA]</scope>
    <source>
        <strain evidence="3">CCM 4481</strain>
    </source>
</reference>
<keyword evidence="1" id="KW-0812">Transmembrane</keyword>
<evidence type="ECO:0000256" key="1">
    <source>
        <dbReference type="SAM" id="Phobius"/>
    </source>
</evidence>
<proteinExistence type="predicted"/>
<evidence type="ECO:0008006" key="4">
    <source>
        <dbReference type="Google" id="ProtNLM"/>
    </source>
</evidence>
<dbReference type="Proteomes" id="UP001595961">
    <property type="component" value="Unassembled WGS sequence"/>
</dbReference>
<sequence length="72" mass="7364">MRALLIVVGLILLAAGIWVLLGHGSYQQTDTLVQIGSAKITATHDKTMPPSVGIAAIVVGAVLALGGFLRKG</sequence>